<proteinExistence type="predicted"/>
<dbReference type="GO" id="GO:0005524">
    <property type="term" value="F:ATP binding"/>
    <property type="evidence" value="ECO:0007669"/>
    <property type="project" value="UniProtKB-KW"/>
</dbReference>
<dbReference type="Pfam" id="PF00672">
    <property type="entry name" value="HAMP"/>
    <property type="match status" value="1"/>
</dbReference>
<name>A0A6N4TIG7_9FIRM</name>
<keyword evidence="10" id="KW-0067">ATP-binding</keyword>
<dbReference type="InterPro" id="IPR005467">
    <property type="entry name" value="His_kinase_dom"/>
</dbReference>
<dbReference type="InterPro" id="IPR003661">
    <property type="entry name" value="HisK_dim/P_dom"/>
</dbReference>
<dbReference type="EC" id="2.7.13.3" evidence="3"/>
<evidence type="ECO:0000256" key="11">
    <source>
        <dbReference type="ARBA" id="ARBA00022989"/>
    </source>
</evidence>
<keyword evidence="5" id="KW-0597">Phosphoprotein</keyword>
<feature type="transmembrane region" description="Helical" evidence="14">
    <location>
        <begin position="12"/>
        <end position="33"/>
    </location>
</feature>
<evidence type="ECO:0000256" key="9">
    <source>
        <dbReference type="ARBA" id="ARBA00022777"/>
    </source>
</evidence>
<comment type="subcellular location">
    <subcellularLocation>
        <location evidence="2">Cell membrane</location>
        <topology evidence="2">Multi-pass membrane protein</topology>
    </subcellularLocation>
</comment>
<evidence type="ECO:0000256" key="14">
    <source>
        <dbReference type="SAM" id="Phobius"/>
    </source>
</evidence>
<dbReference type="Pfam" id="PF02518">
    <property type="entry name" value="HATPase_c"/>
    <property type="match status" value="1"/>
</dbReference>
<evidence type="ECO:0000256" key="12">
    <source>
        <dbReference type="ARBA" id="ARBA00023012"/>
    </source>
</evidence>
<dbReference type="SMART" id="SM00388">
    <property type="entry name" value="HisKA"/>
    <property type="match status" value="1"/>
</dbReference>
<keyword evidence="12" id="KW-0902">Two-component regulatory system</keyword>
<evidence type="ECO:0000256" key="2">
    <source>
        <dbReference type="ARBA" id="ARBA00004651"/>
    </source>
</evidence>
<keyword evidence="9" id="KW-0418">Kinase</keyword>
<evidence type="ECO:0000256" key="4">
    <source>
        <dbReference type="ARBA" id="ARBA00022475"/>
    </source>
</evidence>
<evidence type="ECO:0000256" key="1">
    <source>
        <dbReference type="ARBA" id="ARBA00000085"/>
    </source>
</evidence>
<dbReference type="GO" id="GO:0005886">
    <property type="term" value="C:plasma membrane"/>
    <property type="evidence" value="ECO:0007669"/>
    <property type="project" value="UniProtKB-SubCell"/>
</dbReference>
<dbReference type="PROSITE" id="PS50885">
    <property type="entry name" value="HAMP"/>
    <property type="match status" value="1"/>
</dbReference>
<evidence type="ECO:0000259" key="16">
    <source>
        <dbReference type="PROSITE" id="PS50885"/>
    </source>
</evidence>
<keyword evidence="13 14" id="KW-0472">Membrane</keyword>
<sequence length="371" mass="41618">MKRVKLFPKIFLYTFLVMMFVTVLAHVLLYIFAPQMTLSTNNFLESGAIIESSMNTEALIKLAVLKALPISLVGCIGISLGCSLLFSKAITKPIQQISTATEQMAKLNKEAKCQIYSQDEIGLLAMNVNTLYTNLLATIESLKEETQKVSEAERSKLDFLRAASHELKTPVTALNAILENMILGVGKYKDRDTYLLQCKDITTQLSAMIKEVLDTSKIDFATERQNAEIFDLSEELPKFCEPYGLIAKTKQVSFSLNIEQPCPVFFPKKGIEKILSNLLSNAVSYTTSGHNIRVTLQSDKLIIENECEPIAQEKLSRLFEPFYRPDFARDRKDGGNGLGLYIVDTLCKALDLKYSFISTTSPKGMQFTLYF</sequence>
<dbReference type="PANTHER" id="PTHR45528">
    <property type="entry name" value="SENSOR HISTIDINE KINASE CPXA"/>
    <property type="match status" value="1"/>
</dbReference>
<feature type="domain" description="HAMP" evidence="16">
    <location>
        <begin position="88"/>
        <end position="140"/>
    </location>
</feature>
<evidence type="ECO:0000256" key="10">
    <source>
        <dbReference type="ARBA" id="ARBA00022840"/>
    </source>
</evidence>
<dbReference type="CDD" id="cd06225">
    <property type="entry name" value="HAMP"/>
    <property type="match status" value="1"/>
</dbReference>
<keyword evidence="8" id="KW-0547">Nucleotide-binding</keyword>
<dbReference type="Pfam" id="PF00512">
    <property type="entry name" value="HisKA"/>
    <property type="match status" value="1"/>
</dbReference>
<reference evidence="18" key="1">
    <citation type="submission" date="2019-05" db="EMBL/GenBank/DDBJ databases">
        <title>Complete genome sequencing of Absiella argi strain JCM 30884.</title>
        <authorList>
            <person name="Sakamoto M."/>
            <person name="Murakami T."/>
            <person name="Mori H."/>
        </authorList>
    </citation>
    <scope>NUCLEOTIDE SEQUENCE [LARGE SCALE GENOMIC DNA]</scope>
    <source>
        <strain evidence="18">JCM 30884</strain>
    </source>
</reference>
<evidence type="ECO:0000256" key="8">
    <source>
        <dbReference type="ARBA" id="ARBA00022741"/>
    </source>
</evidence>
<dbReference type="PROSITE" id="PS50109">
    <property type="entry name" value="HIS_KIN"/>
    <property type="match status" value="1"/>
</dbReference>
<dbReference type="GO" id="GO:0000155">
    <property type="term" value="F:phosphorelay sensor kinase activity"/>
    <property type="evidence" value="ECO:0007669"/>
    <property type="project" value="InterPro"/>
</dbReference>
<dbReference type="KEGG" id="aarg:Aargi30884_14660"/>
<dbReference type="SUPFAM" id="SSF55874">
    <property type="entry name" value="ATPase domain of HSP90 chaperone/DNA topoisomerase II/histidine kinase"/>
    <property type="match status" value="1"/>
</dbReference>
<dbReference type="Gene3D" id="3.30.565.10">
    <property type="entry name" value="Histidine kinase-like ATPase, C-terminal domain"/>
    <property type="match status" value="1"/>
</dbReference>
<keyword evidence="7 14" id="KW-0812">Transmembrane</keyword>
<keyword evidence="11 14" id="KW-1133">Transmembrane helix</keyword>
<evidence type="ECO:0000256" key="7">
    <source>
        <dbReference type="ARBA" id="ARBA00022692"/>
    </source>
</evidence>
<protein>
    <recommendedName>
        <fullName evidence="3">histidine kinase</fullName>
        <ecNumber evidence="3">2.7.13.3</ecNumber>
    </recommendedName>
</protein>
<dbReference type="SUPFAM" id="SSF158472">
    <property type="entry name" value="HAMP domain-like"/>
    <property type="match status" value="1"/>
</dbReference>
<dbReference type="SMART" id="SM00387">
    <property type="entry name" value="HATPase_c"/>
    <property type="match status" value="1"/>
</dbReference>
<evidence type="ECO:0000256" key="5">
    <source>
        <dbReference type="ARBA" id="ARBA00022553"/>
    </source>
</evidence>
<dbReference type="InterPro" id="IPR036890">
    <property type="entry name" value="HATPase_C_sf"/>
</dbReference>
<dbReference type="Gene3D" id="6.10.340.10">
    <property type="match status" value="1"/>
</dbReference>
<dbReference type="Gene3D" id="1.10.287.130">
    <property type="match status" value="1"/>
</dbReference>
<dbReference type="RefSeq" id="WP_163051863.1">
    <property type="nucleotide sequence ID" value="NZ_AP019695.1"/>
</dbReference>
<dbReference type="AlphaFoldDB" id="A0A6N4TIG7"/>
<keyword evidence="6" id="KW-0808">Transferase</keyword>
<keyword evidence="4" id="KW-1003">Cell membrane</keyword>
<evidence type="ECO:0000259" key="15">
    <source>
        <dbReference type="PROSITE" id="PS50109"/>
    </source>
</evidence>
<dbReference type="EMBL" id="AP019695">
    <property type="protein sequence ID" value="BBK22563.1"/>
    <property type="molecule type" value="Genomic_DNA"/>
</dbReference>
<gene>
    <name evidence="17" type="ORF">Aargi30884_14660</name>
</gene>
<dbReference type="PANTHER" id="PTHR45528:SF1">
    <property type="entry name" value="SENSOR HISTIDINE KINASE CPXA"/>
    <property type="match status" value="1"/>
</dbReference>
<feature type="transmembrane region" description="Helical" evidence="14">
    <location>
        <begin position="63"/>
        <end position="86"/>
    </location>
</feature>
<dbReference type="SMART" id="SM00304">
    <property type="entry name" value="HAMP"/>
    <property type="match status" value="1"/>
</dbReference>
<organism evidence="17 18">
    <name type="scientific">Amedibacterium intestinale</name>
    <dbReference type="NCBI Taxonomy" id="2583452"/>
    <lineage>
        <taxon>Bacteria</taxon>
        <taxon>Bacillati</taxon>
        <taxon>Bacillota</taxon>
        <taxon>Erysipelotrichia</taxon>
        <taxon>Erysipelotrichales</taxon>
        <taxon>Erysipelotrichaceae</taxon>
        <taxon>Amedibacterium</taxon>
    </lineage>
</organism>
<dbReference type="InterPro" id="IPR003660">
    <property type="entry name" value="HAMP_dom"/>
</dbReference>
<comment type="catalytic activity">
    <reaction evidence="1">
        <text>ATP + protein L-histidine = ADP + protein N-phospho-L-histidine.</text>
        <dbReference type="EC" id="2.7.13.3"/>
    </reaction>
</comment>
<dbReference type="CDD" id="cd00082">
    <property type="entry name" value="HisKA"/>
    <property type="match status" value="1"/>
</dbReference>
<dbReference type="InterPro" id="IPR003594">
    <property type="entry name" value="HATPase_dom"/>
</dbReference>
<dbReference type="InterPro" id="IPR050398">
    <property type="entry name" value="HssS/ArlS-like"/>
</dbReference>
<evidence type="ECO:0000256" key="6">
    <source>
        <dbReference type="ARBA" id="ARBA00022679"/>
    </source>
</evidence>
<accession>A0A6N4TIG7</accession>
<evidence type="ECO:0000313" key="17">
    <source>
        <dbReference type="EMBL" id="BBK22563.1"/>
    </source>
</evidence>
<dbReference type="Proteomes" id="UP000464754">
    <property type="component" value="Chromosome"/>
</dbReference>
<feature type="domain" description="Histidine kinase" evidence="15">
    <location>
        <begin position="162"/>
        <end position="371"/>
    </location>
</feature>
<evidence type="ECO:0000256" key="13">
    <source>
        <dbReference type="ARBA" id="ARBA00023136"/>
    </source>
</evidence>
<dbReference type="SUPFAM" id="SSF47384">
    <property type="entry name" value="Homodimeric domain of signal transducing histidine kinase"/>
    <property type="match status" value="1"/>
</dbReference>
<evidence type="ECO:0000256" key="3">
    <source>
        <dbReference type="ARBA" id="ARBA00012438"/>
    </source>
</evidence>
<keyword evidence="18" id="KW-1185">Reference proteome</keyword>
<dbReference type="InterPro" id="IPR036097">
    <property type="entry name" value="HisK_dim/P_sf"/>
</dbReference>
<evidence type="ECO:0000313" key="18">
    <source>
        <dbReference type="Proteomes" id="UP000464754"/>
    </source>
</evidence>